<evidence type="ECO:0000313" key="4">
    <source>
        <dbReference type="EMBL" id="SUU84663.1"/>
    </source>
</evidence>
<protein>
    <submittedName>
        <fullName evidence="4">DNA protecting protein DprA</fullName>
    </submittedName>
</protein>
<evidence type="ECO:0000313" key="5">
    <source>
        <dbReference type="Proteomes" id="UP000254343"/>
    </source>
</evidence>
<dbReference type="Proteomes" id="UP000254343">
    <property type="component" value="Unassembled WGS sequence"/>
</dbReference>
<dbReference type="Gene3D" id="3.40.50.450">
    <property type="match status" value="1"/>
</dbReference>
<dbReference type="Pfam" id="PF02481">
    <property type="entry name" value="DNA_processg_A"/>
    <property type="match status" value="1"/>
</dbReference>
<dbReference type="InterPro" id="IPR057666">
    <property type="entry name" value="DrpA_SLOG"/>
</dbReference>
<gene>
    <name evidence="4" type="primary">smf</name>
    <name evidence="4" type="ORF">NCTC12722_01861</name>
</gene>
<name>A0A380W866_AFIFE</name>
<accession>A0A380W866</accession>
<dbReference type="Pfam" id="PF21102">
    <property type="entry name" value="DprA_N"/>
    <property type="match status" value="1"/>
</dbReference>
<dbReference type="InterPro" id="IPR041614">
    <property type="entry name" value="DprA_WH"/>
</dbReference>
<dbReference type="GO" id="GO:0009294">
    <property type="term" value="P:DNA-mediated transformation"/>
    <property type="evidence" value="ECO:0007669"/>
    <property type="project" value="InterPro"/>
</dbReference>
<dbReference type="NCBIfam" id="TIGR00732">
    <property type="entry name" value="dprA"/>
    <property type="match status" value="1"/>
</dbReference>
<proteinExistence type="inferred from homology"/>
<evidence type="ECO:0000256" key="1">
    <source>
        <dbReference type="ARBA" id="ARBA00006525"/>
    </source>
</evidence>
<dbReference type="InterPro" id="IPR036388">
    <property type="entry name" value="WH-like_DNA-bd_sf"/>
</dbReference>
<dbReference type="OrthoDB" id="9785707at2"/>
<dbReference type="Pfam" id="PF17782">
    <property type="entry name" value="WHD_DprA"/>
    <property type="match status" value="1"/>
</dbReference>
<dbReference type="AlphaFoldDB" id="A0A380W866"/>
<dbReference type="PANTHER" id="PTHR43022">
    <property type="entry name" value="PROTEIN SMF"/>
    <property type="match status" value="1"/>
</dbReference>
<feature type="domain" description="DprA winged helix" evidence="3">
    <location>
        <begin position="309"/>
        <end position="368"/>
    </location>
</feature>
<dbReference type="EMBL" id="UIGB01000001">
    <property type="protein sequence ID" value="SUU84663.1"/>
    <property type="molecule type" value="Genomic_DNA"/>
</dbReference>
<reference evidence="4 5" key="1">
    <citation type="submission" date="2018-06" db="EMBL/GenBank/DDBJ databases">
        <authorList>
            <consortium name="Pathogen Informatics"/>
            <person name="Doyle S."/>
        </authorList>
    </citation>
    <scope>NUCLEOTIDE SEQUENCE [LARGE SCALE GENOMIC DNA]</scope>
    <source>
        <strain evidence="4 5">NCTC12722</strain>
    </source>
</reference>
<comment type="similarity">
    <text evidence="1">Belongs to the DprA/Smf family.</text>
</comment>
<dbReference type="RefSeq" id="WP_002715488.1">
    <property type="nucleotide sequence ID" value="NZ_UFSI01000001.1"/>
</dbReference>
<feature type="domain" description="Smf/DprA SLOG" evidence="2">
    <location>
        <begin position="86"/>
        <end position="292"/>
    </location>
</feature>
<dbReference type="InterPro" id="IPR003488">
    <property type="entry name" value="DprA"/>
</dbReference>
<dbReference type="PANTHER" id="PTHR43022:SF1">
    <property type="entry name" value="PROTEIN SMF"/>
    <property type="match status" value="1"/>
</dbReference>
<organism evidence="4 5">
    <name type="scientific">Afipia felis</name>
    <name type="common">Cat scratch disease bacillus</name>
    <dbReference type="NCBI Taxonomy" id="1035"/>
    <lineage>
        <taxon>Bacteria</taxon>
        <taxon>Pseudomonadati</taxon>
        <taxon>Pseudomonadota</taxon>
        <taxon>Alphaproteobacteria</taxon>
        <taxon>Hyphomicrobiales</taxon>
        <taxon>Nitrobacteraceae</taxon>
        <taxon>Afipia</taxon>
    </lineage>
</organism>
<dbReference type="Gene3D" id="1.10.10.10">
    <property type="entry name" value="Winged helix-like DNA-binding domain superfamily/Winged helix DNA-binding domain"/>
    <property type="match status" value="1"/>
</dbReference>
<evidence type="ECO:0000259" key="3">
    <source>
        <dbReference type="Pfam" id="PF17782"/>
    </source>
</evidence>
<sequence>MDRLVSAPIRLSDAQRIDWLRLIRSENVGPRTFRSLVNHCGSAKAALERLPDLARRGGASRPGRICQIEDAEREIEGSHRIGVALLAPGEHGYPPRLALIDDPPPLLGVRGAREIEMRPMIGIVGSRNASGVGLKFAQTIAHDLGAAGFVIASGLARGIDQAAHRASLSSGTVAMLAGGHDRIYPPEHESLLGAIIDAGGGAISEMPLGHGPRARDFPRRNRLISGAALGVLIVEAAHRSGSLITARFANEQGREVFAVPGSPLDPRATGTNDLIKQGATLTTSAADIINAVAPIMERPIELPMEEDEPPHDHREPHDTDRARIVDLLGPSPIGIDDLVRMAEASPAIVRTVLLELEMAGRLERHGGGMVSLN</sequence>
<evidence type="ECO:0000259" key="2">
    <source>
        <dbReference type="Pfam" id="PF02481"/>
    </source>
</evidence>
<dbReference type="SUPFAM" id="SSF102405">
    <property type="entry name" value="MCP/YpsA-like"/>
    <property type="match status" value="1"/>
</dbReference>